<feature type="binding site" evidence="1">
    <location>
        <position position="17"/>
    </location>
    <ligand>
        <name>Zn(2+)</name>
        <dbReference type="ChEBI" id="CHEBI:29105"/>
    </ligand>
</feature>
<dbReference type="SUPFAM" id="SSF48150">
    <property type="entry name" value="DNA-glycosylase"/>
    <property type="match status" value="1"/>
</dbReference>
<dbReference type="EMBL" id="NIRO01000011">
    <property type="protein sequence ID" value="PHI11891.1"/>
    <property type="molecule type" value="Genomic_DNA"/>
</dbReference>
<dbReference type="GO" id="GO:0008725">
    <property type="term" value="F:DNA-3-methyladenine glycosylase activity"/>
    <property type="evidence" value="ECO:0007669"/>
    <property type="project" value="InterPro"/>
</dbReference>
<reference evidence="2 3" key="1">
    <citation type="submission" date="2017-06" db="EMBL/GenBank/DDBJ databases">
        <title>Draft genome sequence of Fusobacterium nucleatum subsp. polymorphum KCOM 1274 (=ChDC F309).</title>
        <authorList>
            <person name="Kook J.-K."/>
            <person name="Park S.-N."/>
            <person name="Lim Y.K."/>
            <person name="Roh H."/>
        </authorList>
    </citation>
    <scope>NUCLEOTIDE SEQUENCE [LARGE SCALE GENOMIC DNA]</scope>
    <source>
        <strain evidence="3">KCOM 1274 (ChDC F309)</strain>
    </source>
</reference>
<feature type="binding site" evidence="1">
    <location>
        <position position="174"/>
    </location>
    <ligand>
        <name>Zn(2+)</name>
        <dbReference type="ChEBI" id="CHEBI:29105"/>
    </ligand>
</feature>
<keyword evidence="1" id="KW-0479">Metal-binding</keyword>
<dbReference type="InterPro" id="IPR011257">
    <property type="entry name" value="DNA_glycosylase"/>
</dbReference>
<evidence type="ECO:0000256" key="1">
    <source>
        <dbReference type="PIRSR" id="PIRSR605019-1"/>
    </source>
</evidence>
<proteinExistence type="predicted"/>
<dbReference type="PANTHER" id="PTHR30037">
    <property type="entry name" value="DNA-3-METHYLADENINE GLYCOSYLASE 1"/>
    <property type="match status" value="1"/>
</dbReference>
<feature type="binding site" evidence="1">
    <location>
        <position position="4"/>
    </location>
    <ligand>
        <name>Zn(2+)</name>
        <dbReference type="ChEBI" id="CHEBI:29105"/>
    </ligand>
</feature>
<accession>A0A2C6C680</accession>
<dbReference type="Proteomes" id="UP000224507">
    <property type="component" value="Unassembled WGS sequence"/>
</dbReference>
<evidence type="ECO:0000313" key="3">
    <source>
        <dbReference type="Proteomes" id="UP000224507"/>
    </source>
</evidence>
<feature type="binding site" evidence="1">
    <location>
        <position position="178"/>
    </location>
    <ligand>
        <name>Zn(2+)</name>
        <dbReference type="ChEBI" id="CHEBI:29105"/>
    </ligand>
</feature>
<dbReference type="InterPro" id="IPR005019">
    <property type="entry name" value="Adenine_glyco"/>
</dbReference>
<gene>
    <name evidence="2" type="ORF">CBG56_08725</name>
</gene>
<dbReference type="Gene3D" id="1.10.340.30">
    <property type="entry name" value="Hypothetical protein, domain 2"/>
    <property type="match status" value="1"/>
</dbReference>
<name>A0A2C6C680_FUSNP</name>
<comment type="caution">
    <text evidence="2">The sequence shown here is derived from an EMBL/GenBank/DDBJ whole genome shotgun (WGS) entry which is preliminary data.</text>
</comment>
<dbReference type="Pfam" id="PF03352">
    <property type="entry name" value="Adenine_glyco"/>
    <property type="match status" value="1"/>
</dbReference>
<evidence type="ECO:0000313" key="2">
    <source>
        <dbReference type="EMBL" id="PHI11891.1"/>
    </source>
</evidence>
<sequence>MKRCLWAENNPLLKEYHDDEWGNPVHDDKIHFEYLFLEVMQGGLNWLTILKKREAFREAFSNFNYHKISKYTEKDIEKLLQNDKIIRSRKKIEAVIKNAKAFLKIQEEYGSFDKYIWAFTDGKIIKSIKIDGKSVVKNELSDKISKNLKEKGFSFLGSITIYSHLQAAGLINDHDSYCYKY</sequence>
<dbReference type="GO" id="GO:0006284">
    <property type="term" value="P:base-excision repair"/>
    <property type="evidence" value="ECO:0007669"/>
    <property type="project" value="InterPro"/>
</dbReference>
<dbReference type="PANTHER" id="PTHR30037:SF4">
    <property type="entry name" value="DNA-3-METHYLADENINE GLYCOSYLASE I"/>
    <property type="match status" value="1"/>
</dbReference>
<protein>
    <submittedName>
        <fullName evidence="2">3-methyladenine DNA glycosylase</fullName>
    </submittedName>
</protein>
<dbReference type="RefSeq" id="WP_098997610.1">
    <property type="nucleotide sequence ID" value="NZ_CP077153.1"/>
</dbReference>
<dbReference type="GO" id="GO:0046872">
    <property type="term" value="F:metal ion binding"/>
    <property type="evidence" value="ECO:0007669"/>
    <property type="project" value="UniProtKB-KW"/>
</dbReference>
<keyword evidence="1" id="KW-0862">Zinc</keyword>
<organism evidence="2 3">
    <name type="scientific">Fusobacterium nucleatum subsp. polymorphum</name>
    <name type="common">Fusobacterium polymorphum</name>
    <dbReference type="NCBI Taxonomy" id="76857"/>
    <lineage>
        <taxon>Bacteria</taxon>
        <taxon>Fusobacteriati</taxon>
        <taxon>Fusobacteriota</taxon>
        <taxon>Fusobacteriia</taxon>
        <taxon>Fusobacteriales</taxon>
        <taxon>Fusobacteriaceae</taxon>
        <taxon>Fusobacterium</taxon>
    </lineage>
</organism>
<dbReference type="AlphaFoldDB" id="A0A2C6C680"/>
<dbReference type="InterPro" id="IPR052891">
    <property type="entry name" value="DNA-3mA_glycosylase"/>
</dbReference>